<keyword evidence="3" id="KW-0762">Sugar transport</keyword>
<dbReference type="Proteomes" id="UP000769780">
    <property type="component" value="Unassembled WGS sequence"/>
</dbReference>
<dbReference type="Gene3D" id="3.40.50.2300">
    <property type="match status" value="1"/>
</dbReference>
<evidence type="ECO:0000256" key="5">
    <source>
        <dbReference type="ARBA" id="ARBA00022683"/>
    </source>
</evidence>
<proteinExistence type="predicted"/>
<keyword evidence="1" id="KW-0813">Transport</keyword>
<dbReference type="InterPro" id="IPR036095">
    <property type="entry name" value="PTS_EIIB-like_sf"/>
</dbReference>
<keyword evidence="5" id="KW-0598">Phosphotransferase system</keyword>
<dbReference type="NCBIfam" id="TIGR00829">
    <property type="entry name" value="FRU"/>
    <property type="match status" value="1"/>
</dbReference>
<evidence type="ECO:0000256" key="2">
    <source>
        <dbReference type="ARBA" id="ARBA00022553"/>
    </source>
</evidence>
<organism evidence="8 9">
    <name type="scientific">Mesobacillus maritimus</name>
    <dbReference type="NCBI Taxonomy" id="1643336"/>
    <lineage>
        <taxon>Bacteria</taxon>
        <taxon>Bacillati</taxon>
        <taxon>Bacillota</taxon>
        <taxon>Bacilli</taxon>
        <taxon>Bacillales</taxon>
        <taxon>Bacillaceae</taxon>
        <taxon>Mesobacillus</taxon>
    </lineage>
</organism>
<accession>A0ABS7KB49</accession>
<evidence type="ECO:0000256" key="1">
    <source>
        <dbReference type="ARBA" id="ARBA00022448"/>
    </source>
</evidence>
<reference evidence="8 9" key="1">
    <citation type="submission" date="2020-07" db="EMBL/GenBank/DDBJ databases">
        <title>Fungal Genomes of the International Space Station.</title>
        <authorList>
            <person name="Seuylemezian A."/>
            <person name="Singh N.K."/>
            <person name="Wood J."/>
            <person name="Venkateswaran K."/>
        </authorList>
    </citation>
    <scope>NUCLEOTIDE SEQUENCE [LARGE SCALE GENOMIC DNA]</scope>
    <source>
        <strain evidence="8 9">PL-B2</strain>
    </source>
</reference>
<comment type="caution">
    <text evidence="8">The sequence shown here is derived from an EMBL/GenBank/DDBJ whole genome shotgun (WGS) entry which is preliminary data.</text>
</comment>
<sequence>MKIVGVTACTTGIAHTYMAQEALEKECAKRGYEVKVETQGGMGIDNELTEEEIADADAVILAIAIGIEGEERFEEKQDQGKVITMDPSSLIKNVVDVVNQLENL</sequence>
<evidence type="ECO:0000259" key="7">
    <source>
        <dbReference type="PROSITE" id="PS51099"/>
    </source>
</evidence>
<protein>
    <submittedName>
        <fullName evidence="8">PTS fructose transporter subunit IIBC</fullName>
    </submittedName>
</protein>
<feature type="domain" description="PTS EIIB type-2" evidence="7">
    <location>
        <begin position="1"/>
        <end position="103"/>
    </location>
</feature>
<evidence type="ECO:0000256" key="6">
    <source>
        <dbReference type="ARBA" id="ARBA00022777"/>
    </source>
</evidence>
<dbReference type="CDD" id="cd05569">
    <property type="entry name" value="PTS_IIB_fructose"/>
    <property type="match status" value="1"/>
</dbReference>
<keyword evidence="2" id="KW-0597">Phosphoprotein</keyword>
<keyword evidence="9" id="KW-1185">Reference proteome</keyword>
<evidence type="ECO:0000256" key="4">
    <source>
        <dbReference type="ARBA" id="ARBA00022679"/>
    </source>
</evidence>
<evidence type="ECO:0000313" key="8">
    <source>
        <dbReference type="EMBL" id="MBY0099499.1"/>
    </source>
</evidence>
<keyword evidence="6" id="KW-0418">Kinase</keyword>
<gene>
    <name evidence="8" type="ORF">H0185_22280</name>
</gene>
<dbReference type="InterPro" id="IPR003353">
    <property type="entry name" value="PTS_IIB_fruc"/>
</dbReference>
<name>A0ABS7KB49_9BACI</name>
<dbReference type="InterPro" id="IPR050864">
    <property type="entry name" value="Bacterial_PTS_Sugar_Transport"/>
</dbReference>
<dbReference type="PANTHER" id="PTHR30505:SF0">
    <property type="entry name" value="FRUCTOSE-LIKE PTS SYSTEM EIIBC COMPONENT-RELATED"/>
    <property type="match status" value="1"/>
</dbReference>
<evidence type="ECO:0000256" key="3">
    <source>
        <dbReference type="ARBA" id="ARBA00022597"/>
    </source>
</evidence>
<dbReference type="InterPro" id="IPR003501">
    <property type="entry name" value="PTS_EIIB_2/3"/>
</dbReference>
<dbReference type="Pfam" id="PF02302">
    <property type="entry name" value="PTS_IIB"/>
    <property type="match status" value="1"/>
</dbReference>
<dbReference type="PROSITE" id="PS51099">
    <property type="entry name" value="PTS_EIIB_TYPE_2"/>
    <property type="match status" value="1"/>
</dbReference>
<evidence type="ECO:0000313" key="9">
    <source>
        <dbReference type="Proteomes" id="UP000769780"/>
    </source>
</evidence>
<dbReference type="EMBL" id="JACWFH010000036">
    <property type="protein sequence ID" value="MBY0099499.1"/>
    <property type="molecule type" value="Genomic_DNA"/>
</dbReference>
<dbReference type="InterPro" id="IPR013011">
    <property type="entry name" value="PTS_EIIB_2"/>
</dbReference>
<dbReference type="PANTHER" id="PTHR30505">
    <property type="entry name" value="FRUCTOSE-LIKE PERMEASE"/>
    <property type="match status" value="1"/>
</dbReference>
<keyword evidence="4" id="KW-0808">Transferase</keyword>
<dbReference type="SUPFAM" id="SSF52794">
    <property type="entry name" value="PTS system IIB component-like"/>
    <property type="match status" value="1"/>
</dbReference>